<dbReference type="SUPFAM" id="SSF53597">
    <property type="entry name" value="Dihydrofolate reductase-like"/>
    <property type="match status" value="1"/>
</dbReference>
<feature type="domain" description="Bacterial bifunctional deaminase-reductase C-terminal" evidence="4">
    <location>
        <begin position="36"/>
        <end position="239"/>
    </location>
</feature>
<evidence type="ECO:0000313" key="6">
    <source>
        <dbReference type="Proteomes" id="UP000239352"/>
    </source>
</evidence>
<dbReference type="InterPro" id="IPR050765">
    <property type="entry name" value="Riboflavin_Biosynth_HTPR"/>
</dbReference>
<evidence type="ECO:0000256" key="1">
    <source>
        <dbReference type="ARBA" id="ARBA00005104"/>
    </source>
</evidence>
<dbReference type="RefSeq" id="WP_106111963.1">
    <property type="nucleotide sequence ID" value="NZ_PVSR01000001.1"/>
</dbReference>
<protein>
    <recommendedName>
        <fullName evidence="4">Bacterial bifunctional deaminase-reductase C-terminal domain-containing protein</fullName>
    </recommendedName>
</protein>
<dbReference type="GO" id="GO:0008703">
    <property type="term" value="F:5-amino-6-(5-phosphoribosylamino)uracil reductase activity"/>
    <property type="evidence" value="ECO:0007669"/>
    <property type="project" value="InterPro"/>
</dbReference>
<name>A0A2T0H139_ACTMO</name>
<dbReference type="EMBL" id="PVSR01000001">
    <property type="protein sequence ID" value="PRW65089.1"/>
    <property type="molecule type" value="Genomic_DNA"/>
</dbReference>
<reference evidence="5 6" key="1">
    <citation type="submission" date="2018-03" db="EMBL/GenBank/DDBJ databases">
        <title>Actinopolyspora mortivallis from Sahara, screening for active biomolecules.</title>
        <authorList>
            <person name="Selama O."/>
            <person name="Wellington E.M.H."/>
            <person name="Hacene H."/>
        </authorList>
    </citation>
    <scope>NUCLEOTIDE SEQUENCE [LARGE SCALE GENOMIC DNA]</scope>
    <source>
        <strain evidence="5 6">M5A</strain>
    </source>
</reference>
<dbReference type="InParanoid" id="A0A2T0H139"/>
<proteinExistence type="predicted"/>
<dbReference type="AlphaFoldDB" id="A0A2T0H139"/>
<dbReference type="NCBIfam" id="NF010663">
    <property type="entry name" value="PRK14059.1-1"/>
    <property type="match status" value="1"/>
</dbReference>
<sequence length="256" mass="27413">MHQLWPIPTTKPVDSEFTDVETLERIYAYPTELDRPWLRVNFVSSLDGAVAVEGSSRGLSSPTDQRVLALIRDLSDVVLVGAGTALAEGYRGVRRTEVRSRRRRERGLDEVPPIAVVTARGSVPADSPLVTDTVATPIVVTSAASPAEWRHELTRAGADVIVAGTEEVDPPRVLRALAERGLYRIGCEGGPALFGSLVAADVVDELCLTVSPLLTAGRASRIAVGDGVEAPRGMRLLSALRADDSVLLLRYGRAAE</sequence>
<dbReference type="PANTHER" id="PTHR38011">
    <property type="entry name" value="DIHYDROFOLATE REDUCTASE FAMILY PROTEIN (AFU_ORTHOLOGUE AFUA_8G06820)"/>
    <property type="match status" value="1"/>
</dbReference>
<comment type="pathway">
    <text evidence="1">Cofactor biosynthesis; riboflavin biosynthesis.</text>
</comment>
<evidence type="ECO:0000259" key="4">
    <source>
        <dbReference type="Pfam" id="PF01872"/>
    </source>
</evidence>
<accession>A0A2T0H139</accession>
<dbReference type="GO" id="GO:0009231">
    <property type="term" value="P:riboflavin biosynthetic process"/>
    <property type="evidence" value="ECO:0007669"/>
    <property type="project" value="InterPro"/>
</dbReference>
<dbReference type="Proteomes" id="UP000239352">
    <property type="component" value="Unassembled WGS sequence"/>
</dbReference>
<dbReference type="STRING" id="1050202.GCA_000384035_00994"/>
<gene>
    <name evidence="5" type="ORF">CEP50_00695</name>
</gene>
<evidence type="ECO:0000256" key="2">
    <source>
        <dbReference type="ARBA" id="ARBA00022857"/>
    </source>
</evidence>
<dbReference type="Gene3D" id="3.40.430.10">
    <property type="entry name" value="Dihydrofolate Reductase, subunit A"/>
    <property type="match status" value="1"/>
</dbReference>
<dbReference type="Pfam" id="PF01872">
    <property type="entry name" value="RibD_C"/>
    <property type="match status" value="1"/>
</dbReference>
<organism evidence="5 6">
    <name type="scientific">Actinopolyspora mortivallis</name>
    <dbReference type="NCBI Taxonomy" id="33906"/>
    <lineage>
        <taxon>Bacteria</taxon>
        <taxon>Bacillati</taxon>
        <taxon>Actinomycetota</taxon>
        <taxon>Actinomycetes</taxon>
        <taxon>Actinopolysporales</taxon>
        <taxon>Actinopolysporaceae</taxon>
        <taxon>Actinopolyspora</taxon>
    </lineage>
</organism>
<evidence type="ECO:0000256" key="3">
    <source>
        <dbReference type="ARBA" id="ARBA00023002"/>
    </source>
</evidence>
<keyword evidence="3" id="KW-0560">Oxidoreductase</keyword>
<keyword evidence="2" id="KW-0521">NADP</keyword>
<evidence type="ECO:0000313" key="5">
    <source>
        <dbReference type="EMBL" id="PRW65089.1"/>
    </source>
</evidence>
<comment type="caution">
    <text evidence="5">The sequence shown here is derived from an EMBL/GenBank/DDBJ whole genome shotgun (WGS) entry which is preliminary data.</text>
</comment>
<dbReference type="InterPro" id="IPR002734">
    <property type="entry name" value="RibDG_C"/>
</dbReference>
<keyword evidence="6" id="KW-1185">Reference proteome</keyword>
<dbReference type="PANTHER" id="PTHR38011:SF7">
    <property type="entry name" value="2,5-DIAMINO-6-RIBOSYLAMINO-4(3H)-PYRIMIDINONE 5'-PHOSPHATE REDUCTASE"/>
    <property type="match status" value="1"/>
</dbReference>
<dbReference type="InterPro" id="IPR024072">
    <property type="entry name" value="DHFR-like_dom_sf"/>
</dbReference>